<dbReference type="Proteomes" id="UP001466893">
    <property type="component" value="Chromosome"/>
</dbReference>
<feature type="region of interest" description="Disordered" evidence="1">
    <location>
        <begin position="60"/>
        <end position="82"/>
    </location>
</feature>
<evidence type="ECO:0000313" key="3">
    <source>
        <dbReference type="Proteomes" id="UP001466893"/>
    </source>
</evidence>
<dbReference type="RefSeq" id="WP_342321719.1">
    <property type="nucleotide sequence ID" value="NZ_CP151800.1"/>
</dbReference>
<evidence type="ECO:0000313" key="2">
    <source>
        <dbReference type="EMBL" id="WZV97170.1"/>
    </source>
</evidence>
<evidence type="ECO:0000256" key="1">
    <source>
        <dbReference type="SAM" id="MobiDB-lite"/>
    </source>
</evidence>
<feature type="compositionally biased region" description="Gly residues" evidence="1">
    <location>
        <begin position="60"/>
        <end position="70"/>
    </location>
</feature>
<accession>A0ABZ3B349</accession>
<organism evidence="2 3">
    <name type="scientific">Kosakonia calanthes</name>
    <dbReference type="NCBI Taxonomy" id="3139408"/>
    <lineage>
        <taxon>Bacteria</taxon>
        <taxon>Pseudomonadati</taxon>
        <taxon>Pseudomonadota</taxon>
        <taxon>Gammaproteobacteria</taxon>
        <taxon>Enterobacterales</taxon>
        <taxon>Enterobacteriaceae</taxon>
        <taxon>Kosakonia</taxon>
    </lineage>
</organism>
<evidence type="ECO:0008006" key="4">
    <source>
        <dbReference type="Google" id="ProtNLM"/>
    </source>
</evidence>
<protein>
    <recommendedName>
        <fullName evidence="4">LysR substrate-binding domain-containing protein</fullName>
    </recommendedName>
</protein>
<proteinExistence type="predicted"/>
<dbReference type="EMBL" id="CP151800">
    <property type="protein sequence ID" value="WZV97170.1"/>
    <property type="molecule type" value="Genomic_DNA"/>
</dbReference>
<sequence>MGVGVTLVPETQRSVMLPDISYCYLNEASATTTLTLSWQRRVKSKALTDFIRYAHELTGTTGGATRGGGTVSKNPGVAKTNE</sequence>
<dbReference type="Gene3D" id="3.40.190.10">
    <property type="entry name" value="Periplasmic binding protein-like II"/>
    <property type="match status" value="2"/>
</dbReference>
<name>A0ABZ3B349_9ENTR</name>
<gene>
    <name evidence="2" type="ORF">AAEY27_16050</name>
</gene>
<keyword evidence="3" id="KW-1185">Reference proteome</keyword>
<reference evidence="2 3" key="1">
    <citation type="submission" date="2024-04" db="EMBL/GenBank/DDBJ databases">
        <title>Kosakonia calanthae sp. nov., a halophilic bacterium isolated from leaves of Calanthe tiplacata.</title>
        <authorList>
            <person name="Wu P."/>
        </authorList>
    </citation>
    <scope>NUCLEOTIDE SEQUENCE [LARGE SCALE GENOMIC DNA]</scope>
    <source>
        <strain evidence="2 3">BYX6</strain>
    </source>
</reference>